<evidence type="ECO:0000256" key="3">
    <source>
        <dbReference type="ARBA" id="ARBA00022614"/>
    </source>
</evidence>
<reference evidence="5" key="2">
    <citation type="submission" date="2025-09" db="UniProtKB">
        <authorList>
            <consortium name="Ensembl"/>
        </authorList>
    </citation>
    <scope>IDENTIFICATION</scope>
</reference>
<proteinExistence type="predicted"/>
<keyword evidence="6" id="KW-1185">Reference proteome</keyword>
<evidence type="ECO:0000313" key="5">
    <source>
        <dbReference type="Ensembl" id="ENSPCEP00000014793.1"/>
    </source>
</evidence>
<dbReference type="Ensembl" id="ENSPCET00000015323.1">
    <property type="protein sequence ID" value="ENSPCEP00000014793.1"/>
    <property type="gene ID" value="ENSPCEG00000011718.1"/>
</dbReference>
<evidence type="ECO:0000313" key="6">
    <source>
        <dbReference type="Proteomes" id="UP000694393"/>
    </source>
</evidence>
<dbReference type="Proteomes" id="UP000694393">
    <property type="component" value="Unplaced"/>
</dbReference>
<sequence length="54" mass="6286">IEEEKGYRSYVLSVLPHLKSFDFSGVTKQDRSTAAIWRRTNVKPKGVKKKLDDY</sequence>
<keyword evidence="3" id="KW-0433">Leucine-rich repeat</keyword>
<evidence type="ECO:0000256" key="1">
    <source>
        <dbReference type="ARBA" id="ARBA00004496"/>
    </source>
</evidence>
<dbReference type="PANTHER" id="PTHR46545">
    <property type="entry name" value="LEUCINE-RICH REPEAT-CONTAINING PROTEIN 51"/>
    <property type="match status" value="1"/>
</dbReference>
<organism evidence="5 6">
    <name type="scientific">Pelusios castaneus</name>
    <name type="common">West African mud turtle</name>
    <dbReference type="NCBI Taxonomy" id="367368"/>
    <lineage>
        <taxon>Eukaryota</taxon>
        <taxon>Metazoa</taxon>
        <taxon>Chordata</taxon>
        <taxon>Craniata</taxon>
        <taxon>Vertebrata</taxon>
        <taxon>Euteleostomi</taxon>
        <taxon>Archelosauria</taxon>
        <taxon>Testudinata</taxon>
        <taxon>Testudines</taxon>
        <taxon>Pleurodira</taxon>
        <taxon>Pelomedusidae</taxon>
        <taxon>Pelusios</taxon>
    </lineage>
</organism>
<keyword evidence="4" id="KW-0677">Repeat</keyword>
<protein>
    <submittedName>
        <fullName evidence="5">Uncharacterized protein</fullName>
    </submittedName>
</protein>
<evidence type="ECO:0000256" key="2">
    <source>
        <dbReference type="ARBA" id="ARBA00022490"/>
    </source>
</evidence>
<accession>A0A8C8S5H6</accession>
<dbReference type="PANTHER" id="PTHR46545:SF1">
    <property type="entry name" value="LEUCINE-RICH REPEAT-CONTAINING PROTEIN 51"/>
    <property type="match status" value="1"/>
</dbReference>
<name>A0A8C8S5H6_9SAUR</name>
<keyword evidence="2" id="KW-0963">Cytoplasm</keyword>
<evidence type="ECO:0000256" key="4">
    <source>
        <dbReference type="ARBA" id="ARBA00022737"/>
    </source>
</evidence>
<reference evidence="5" key="1">
    <citation type="submission" date="2025-08" db="UniProtKB">
        <authorList>
            <consortium name="Ensembl"/>
        </authorList>
    </citation>
    <scope>IDENTIFICATION</scope>
</reference>
<dbReference type="AlphaFoldDB" id="A0A8C8S5H6"/>
<dbReference type="GO" id="GO:0005737">
    <property type="term" value="C:cytoplasm"/>
    <property type="evidence" value="ECO:0007669"/>
    <property type="project" value="UniProtKB-SubCell"/>
</dbReference>
<comment type="subcellular location">
    <subcellularLocation>
        <location evidence="1">Cytoplasm</location>
    </subcellularLocation>
</comment>